<dbReference type="PRINTS" id="PR00081">
    <property type="entry name" value="GDHRDH"/>
</dbReference>
<dbReference type="PANTHER" id="PTHR24321:SF8">
    <property type="entry name" value="ESTRADIOL 17-BETA-DEHYDROGENASE 8-RELATED"/>
    <property type="match status" value="1"/>
</dbReference>
<dbReference type="AlphaFoldDB" id="A0A2Z2NK96"/>
<dbReference type="InterPro" id="IPR036291">
    <property type="entry name" value="NAD(P)-bd_dom_sf"/>
</dbReference>
<dbReference type="SMART" id="SM00822">
    <property type="entry name" value="PKS_KR"/>
    <property type="match status" value="1"/>
</dbReference>
<dbReference type="PANTHER" id="PTHR24321">
    <property type="entry name" value="DEHYDROGENASES, SHORT CHAIN"/>
    <property type="match status" value="1"/>
</dbReference>
<dbReference type="NCBIfam" id="NF005559">
    <property type="entry name" value="PRK07231.1"/>
    <property type="match status" value="1"/>
</dbReference>
<proteinExistence type="inferred from homology"/>
<keyword evidence="6" id="KW-1185">Reference proteome</keyword>
<reference evidence="5 6" key="1">
    <citation type="submission" date="2016-12" db="EMBL/GenBank/DDBJ databases">
        <authorList>
            <person name="Song W.-J."/>
            <person name="Kurnit D.M."/>
        </authorList>
    </citation>
    <scope>NUCLEOTIDE SEQUENCE [LARGE SCALE GENOMIC DNA]</scope>
    <source>
        <strain evidence="5 6">IMCC3135</strain>
    </source>
</reference>
<dbReference type="Proteomes" id="UP000250079">
    <property type="component" value="Chromosome"/>
</dbReference>
<keyword evidence="2 5" id="KW-0560">Oxidoreductase</keyword>
<name>A0A2Z2NK96_9GAMM</name>
<comment type="similarity">
    <text evidence="1">Belongs to the short-chain dehydrogenases/reductases (SDR) family.</text>
</comment>
<organism evidence="5 6">
    <name type="scientific">Granulosicoccus antarcticus IMCC3135</name>
    <dbReference type="NCBI Taxonomy" id="1192854"/>
    <lineage>
        <taxon>Bacteria</taxon>
        <taxon>Pseudomonadati</taxon>
        <taxon>Pseudomonadota</taxon>
        <taxon>Gammaproteobacteria</taxon>
        <taxon>Chromatiales</taxon>
        <taxon>Granulosicoccaceae</taxon>
        <taxon>Granulosicoccus</taxon>
    </lineage>
</organism>
<dbReference type="KEGG" id="gai:IMCC3135_07235"/>
<dbReference type="RefSeq" id="WP_088916982.1">
    <property type="nucleotide sequence ID" value="NZ_CP018632.1"/>
</dbReference>
<dbReference type="InterPro" id="IPR057326">
    <property type="entry name" value="KR_dom"/>
</dbReference>
<evidence type="ECO:0000256" key="2">
    <source>
        <dbReference type="ARBA" id="ARBA00023002"/>
    </source>
</evidence>
<evidence type="ECO:0000313" key="6">
    <source>
        <dbReference type="Proteomes" id="UP000250079"/>
    </source>
</evidence>
<evidence type="ECO:0000259" key="4">
    <source>
        <dbReference type="SMART" id="SM00822"/>
    </source>
</evidence>
<sequence>MSLHNSNELTKDFHEKVAIVTGGAMGIGRACAEGFIARGGSVLIADIDIEAGEATANELGERAIFAQTDVCDMQAVTAMAELAVTRFGGIDILVNNAGQALKGVVDEITEEHWTRVIDINLNGYWRTMRVCIPEMKKRGGGSIVNMSSVQGALGFNGYAAYASAKGAINALTWQSAVDLAPHQIRVNAVAPGTIMTPLNEKLFASMDDPSELIDSWNKAHPLGRFGQADEVAETVLFLASRRASFITGDVVRVDGGLSVRGA</sequence>
<evidence type="ECO:0000313" key="5">
    <source>
        <dbReference type="EMBL" id="ASJ71553.1"/>
    </source>
</evidence>
<evidence type="ECO:0000256" key="3">
    <source>
        <dbReference type="ARBA" id="ARBA00023027"/>
    </source>
</evidence>
<dbReference type="InterPro" id="IPR002347">
    <property type="entry name" value="SDR_fam"/>
</dbReference>
<dbReference type="GO" id="GO:0016491">
    <property type="term" value="F:oxidoreductase activity"/>
    <property type="evidence" value="ECO:0007669"/>
    <property type="project" value="UniProtKB-KW"/>
</dbReference>
<dbReference type="Pfam" id="PF13561">
    <property type="entry name" value="adh_short_C2"/>
    <property type="match status" value="1"/>
</dbReference>
<dbReference type="OrthoDB" id="9803628at2"/>
<dbReference type="FunFam" id="3.40.50.720:FF:000084">
    <property type="entry name" value="Short-chain dehydrogenase reductase"/>
    <property type="match status" value="1"/>
</dbReference>
<accession>A0A2Z2NK96</accession>
<dbReference type="CDD" id="cd05233">
    <property type="entry name" value="SDR_c"/>
    <property type="match status" value="1"/>
</dbReference>
<protein>
    <submittedName>
        <fullName evidence="5">Dihydroanticapsin 7-dehydrogenase</fullName>
        <ecNumber evidence="5">1.1.1.385</ecNumber>
    </submittedName>
</protein>
<evidence type="ECO:0000256" key="1">
    <source>
        <dbReference type="ARBA" id="ARBA00006484"/>
    </source>
</evidence>
<dbReference type="PRINTS" id="PR00080">
    <property type="entry name" value="SDRFAMILY"/>
</dbReference>
<dbReference type="Gene3D" id="3.40.50.720">
    <property type="entry name" value="NAD(P)-binding Rossmann-like Domain"/>
    <property type="match status" value="1"/>
</dbReference>
<feature type="domain" description="Ketoreductase" evidence="4">
    <location>
        <begin position="16"/>
        <end position="192"/>
    </location>
</feature>
<gene>
    <name evidence="5" type="primary">bacC_1</name>
    <name evidence="5" type="ORF">IMCC3135_07235</name>
</gene>
<dbReference type="SUPFAM" id="SSF51735">
    <property type="entry name" value="NAD(P)-binding Rossmann-fold domains"/>
    <property type="match status" value="1"/>
</dbReference>
<dbReference type="EC" id="1.1.1.385" evidence="5"/>
<dbReference type="EMBL" id="CP018632">
    <property type="protein sequence ID" value="ASJ71553.1"/>
    <property type="molecule type" value="Genomic_DNA"/>
</dbReference>
<keyword evidence="3" id="KW-0520">NAD</keyword>